<dbReference type="EMBL" id="UYYB01020298">
    <property type="protein sequence ID" value="VDM71416.1"/>
    <property type="molecule type" value="Genomic_DNA"/>
</dbReference>
<dbReference type="Pfam" id="PF23087">
    <property type="entry name" value="MRH_ELAPOR1_9th"/>
    <property type="match status" value="1"/>
</dbReference>
<name>A0A3P7IN38_STRVU</name>
<keyword evidence="3" id="KW-1185">Reference proteome</keyword>
<dbReference type="PANTHER" id="PTHR22727">
    <property type="entry name" value="PROTEIN CBG13728"/>
    <property type="match status" value="1"/>
</dbReference>
<organism evidence="2 3">
    <name type="scientific">Strongylus vulgaris</name>
    <name type="common">Blood worm</name>
    <dbReference type="NCBI Taxonomy" id="40348"/>
    <lineage>
        <taxon>Eukaryota</taxon>
        <taxon>Metazoa</taxon>
        <taxon>Ecdysozoa</taxon>
        <taxon>Nematoda</taxon>
        <taxon>Chromadorea</taxon>
        <taxon>Rhabditida</taxon>
        <taxon>Rhabditina</taxon>
        <taxon>Rhabditomorpha</taxon>
        <taxon>Strongyloidea</taxon>
        <taxon>Strongylidae</taxon>
        <taxon>Strongylus</taxon>
    </lineage>
</organism>
<sequence length="117" mass="13244">LFDDPLPFWILTDPRLATRLEEISVKRNRDGWTLTDQLLEYEGTEEASRPIDVHFWYDTVGTPSEACPKGNALVITVRCMPNKKEPEIRLPRSCPDGTCDGCLFHAIVESVQVVLLS</sequence>
<dbReference type="InterPro" id="IPR039181">
    <property type="entry name" value="Elapor1/2"/>
</dbReference>
<reference evidence="2 3" key="1">
    <citation type="submission" date="2018-11" db="EMBL/GenBank/DDBJ databases">
        <authorList>
            <consortium name="Pathogen Informatics"/>
        </authorList>
    </citation>
    <scope>NUCLEOTIDE SEQUENCE [LARGE SCALE GENOMIC DNA]</scope>
</reference>
<dbReference type="GO" id="GO:0016020">
    <property type="term" value="C:membrane"/>
    <property type="evidence" value="ECO:0007669"/>
    <property type="project" value="TreeGrafter"/>
</dbReference>
<gene>
    <name evidence="2" type="ORF">SVUK_LOCUS6414</name>
</gene>
<dbReference type="OrthoDB" id="439917at2759"/>
<dbReference type="PANTHER" id="PTHR22727:SF15">
    <property type="entry name" value="MRH DOMAIN-CONTAINING PROTEIN"/>
    <property type="match status" value="1"/>
</dbReference>
<evidence type="ECO:0000313" key="2">
    <source>
        <dbReference type="EMBL" id="VDM71416.1"/>
    </source>
</evidence>
<evidence type="ECO:0000313" key="3">
    <source>
        <dbReference type="Proteomes" id="UP000270094"/>
    </source>
</evidence>
<dbReference type="AlphaFoldDB" id="A0A3P7IN38"/>
<accession>A0A3P7IN38</accession>
<proteinExistence type="predicted"/>
<feature type="non-terminal residue" evidence="2">
    <location>
        <position position="1"/>
    </location>
</feature>
<dbReference type="Proteomes" id="UP000270094">
    <property type="component" value="Unassembled WGS sequence"/>
</dbReference>
<protein>
    <recommendedName>
        <fullName evidence="1">Elapor1/2 mannose 6-phosphate receptor homology domain-containing protein</fullName>
    </recommendedName>
</protein>
<dbReference type="InterPro" id="IPR056607">
    <property type="entry name" value="Elapor1/2_MRH"/>
</dbReference>
<evidence type="ECO:0000259" key="1">
    <source>
        <dbReference type="Pfam" id="PF23087"/>
    </source>
</evidence>
<feature type="domain" description="Elapor1/2 mannose 6-phosphate receptor homology" evidence="1">
    <location>
        <begin position="16"/>
        <end position="113"/>
    </location>
</feature>